<evidence type="ECO:0000313" key="5">
    <source>
        <dbReference type="EMBL" id="ACT50359.1"/>
    </source>
</evidence>
<feature type="transmembrane region" description="Helical" evidence="3">
    <location>
        <begin position="239"/>
        <end position="259"/>
    </location>
</feature>
<comment type="catalytic activity">
    <reaction evidence="2">
        <text>2 GTP = 3',3'-c-di-GMP + 2 diphosphate</text>
        <dbReference type="Rhea" id="RHEA:24898"/>
        <dbReference type="ChEBI" id="CHEBI:33019"/>
        <dbReference type="ChEBI" id="CHEBI:37565"/>
        <dbReference type="ChEBI" id="CHEBI:58805"/>
        <dbReference type="EC" id="2.7.7.65"/>
    </reaction>
</comment>
<dbReference type="PANTHER" id="PTHR45138">
    <property type="entry name" value="REGULATORY COMPONENTS OF SENSORY TRANSDUCTION SYSTEM"/>
    <property type="match status" value="1"/>
</dbReference>
<name>C6XCT4_METGS</name>
<evidence type="ECO:0000256" key="1">
    <source>
        <dbReference type="ARBA" id="ARBA00012528"/>
    </source>
</evidence>
<keyword evidence="3" id="KW-0812">Transmembrane</keyword>
<evidence type="ECO:0000313" key="6">
    <source>
        <dbReference type="Proteomes" id="UP000002743"/>
    </source>
</evidence>
<dbReference type="Proteomes" id="UP000002743">
    <property type="component" value="Chromosome"/>
</dbReference>
<dbReference type="InterPro" id="IPR029787">
    <property type="entry name" value="Nucleotide_cyclase"/>
</dbReference>
<dbReference type="SUPFAM" id="SSF55073">
    <property type="entry name" value="Nucleotide cyclase"/>
    <property type="match status" value="1"/>
</dbReference>
<dbReference type="InterPro" id="IPR050469">
    <property type="entry name" value="Diguanylate_Cyclase"/>
</dbReference>
<organism evidence="5 6">
    <name type="scientific">Methylovorus glucosotrophus (strain SIP3-4)</name>
    <dbReference type="NCBI Taxonomy" id="582744"/>
    <lineage>
        <taxon>Bacteria</taxon>
        <taxon>Pseudomonadati</taxon>
        <taxon>Pseudomonadota</taxon>
        <taxon>Betaproteobacteria</taxon>
        <taxon>Nitrosomonadales</taxon>
        <taxon>Methylophilaceae</taxon>
        <taxon>Methylovorus</taxon>
    </lineage>
</organism>
<dbReference type="PANTHER" id="PTHR45138:SF9">
    <property type="entry name" value="DIGUANYLATE CYCLASE DGCM-RELATED"/>
    <property type="match status" value="1"/>
</dbReference>
<evidence type="ECO:0000256" key="3">
    <source>
        <dbReference type="SAM" id="Phobius"/>
    </source>
</evidence>
<dbReference type="InterPro" id="IPR043128">
    <property type="entry name" value="Rev_trsase/Diguanyl_cyclase"/>
</dbReference>
<dbReference type="GO" id="GO:0043709">
    <property type="term" value="P:cell adhesion involved in single-species biofilm formation"/>
    <property type="evidence" value="ECO:0007669"/>
    <property type="project" value="TreeGrafter"/>
</dbReference>
<feature type="transmembrane region" description="Helical" evidence="3">
    <location>
        <begin position="184"/>
        <end position="202"/>
    </location>
</feature>
<protein>
    <recommendedName>
        <fullName evidence="1">diguanylate cyclase</fullName>
        <ecNumber evidence="1">2.7.7.65</ecNumber>
    </recommendedName>
</protein>
<keyword evidence="6" id="KW-1185">Reference proteome</keyword>
<evidence type="ECO:0000256" key="2">
    <source>
        <dbReference type="ARBA" id="ARBA00034247"/>
    </source>
</evidence>
<dbReference type="Gene3D" id="3.30.70.270">
    <property type="match status" value="1"/>
</dbReference>
<dbReference type="InterPro" id="IPR011623">
    <property type="entry name" value="7TMR_DISM_rcpt_extracell_dom1"/>
</dbReference>
<dbReference type="eggNOG" id="COG2199">
    <property type="taxonomic scope" value="Bacteria"/>
</dbReference>
<reference evidence="5 6" key="2">
    <citation type="journal article" date="2011" name="J. Bacteriol.">
        <title>Genomes of three methylotrophs from a single niche uncover genetic and metabolic divergence of Methylophilaceae.</title>
        <authorList>
            <person name="Lapidus A."/>
            <person name="Clum A."/>
            <person name="Labutti K."/>
            <person name="Kaluzhnaya M.G."/>
            <person name="Lim S."/>
            <person name="Beck D.A."/>
            <person name="Glavina Del Rio T."/>
            <person name="Nolan M."/>
            <person name="Mavromatis K."/>
            <person name="Huntemann M."/>
            <person name="Lucas S."/>
            <person name="Lidstrom M.E."/>
            <person name="Ivanova N."/>
            <person name="Chistoserdova L."/>
        </authorList>
    </citation>
    <scope>NUCLEOTIDE SEQUENCE [LARGE SCALE GENOMIC DNA]</scope>
    <source>
        <strain evidence="5 6">SIP3-4</strain>
    </source>
</reference>
<dbReference type="GO" id="GO:1902201">
    <property type="term" value="P:negative regulation of bacterial-type flagellum-dependent cell motility"/>
    <property type="evidence" value="ECO:0007669"/>
    <property type="project" value="TreeGrafter"/>
</dbReference>
<dbReference type="PROSITE" id="PS50887">
    <property type="entry name" value="GGDEF"/>
    <property type="match status" value="1"/>
</dbReference>
<feature type="transmembrane region" description="Helical" evidence="3">
    <location>
        <begin position="305"/>
        <end position="323"/>
    </location>
</feature>
<dbReference type="HOGENOM" id="CLU_533110_0_0_4"/>
<dbReference type="GO" id="GO:0052621">
    <property type="term" value="F:diguanylate cyclase activity"/>
    <property type="evidence" value="ECO:0007669"/>
    <property type="project" value="UniProtKB-EC"/>
</dbReference>
<feature type="transmembrane region" description="Helical" evidence="3">
    <location>
        <begin position="280"/>
        <end position="299"/>
    </location>
</feature>
<dbReference type="KEGG" id="mei:Msip34_1112"/>
<evidence type="ECO:0000259" key="4">
    <source>
        <dbReference type="PROSITE" id="PS50887"/>
    </source>
</evidence>
<dbReference type="EC" id="2.7.7.65" evidence="1"/>
<proteinExistence type="predicted"/>
<keyword evidence="3" id="KW-0472">Membrane</keyword>
<dbReference type="NCBIfam" id="TIGR00254">
    <property type="entry name" value="GGDEF"/>
    <property type="match status" value="1"/>
</dbReference>
<dbReference type="SMART" id="SM00267">
    <property type="entry name" value="GGDEF"/>
    <property type="match status" value="1"/>
</dbReference>
<sequence length="551" mass="62198" precursor="true">MIQGLSGLKKLHKTNMTFRMVLNLCLCIWLFVLAMPASATPLELKGEWYKAAEVWDYQLQYDMSETGLPKVPHPQKTGGVFLHQSDIHLDGNTTYVVDFKNSSVIERFTHYVFDDNGDLVLKLTGGISSATDNPFMLRHGREIKLPAGHYRIISELYSSFYLAQPQPYIDTLDDYRQAIKPGNAIVLICIGAMLILMVYYSVLGYVRGQRTDTMYALFIAGNLVYNSMAMLVAPDLFGVHWFYLVSIPILFSNFAYVLFVSSLLGIKRHIYRKLHALRRWSLGLLGIFLLVALLFPNWSMEMDRYGVGVIMSYGLLAGIVCSYRGNRTARMYLVAIVAFFAIGSYAITNSGLEGVYTIYIEHIGLLAVTVEMILLALVLARQFAQLHYEKEYALNQSEHNLQIAYTDALTGLPNRYALDKELEHLPQSGLLVFVDMDGLKFYNDNFGHKRGDELLCAFASAMRSELMKYGALHRIGGDEFAITFPSGDLTSIETKLHAAMQTVHAQGFDFSGISYGIAMVSESADRNVLKHLADTRMYEHKRQRKKRSLSS</sequence>
<gene>
    <name evidence="5" type="ordered locus">Msip34_1112</name>
</gene>
<dbReference type="Pfam" id="PF00990">
    <property type="entry name" value="GGDEF"/>
    <property type="match status" value="1"/>
</dbReference>
<feature type="transmembrane region" description="Helical" evidence="3">
    <location>
        <begin position="359"/>
        <end position="380"/>
    </location>
</feature>
<dbReference type="EMBL" id="CP001674">
    <property type="protein sequence ID" value="ACT50359.1"/>
    <property type="molecule type" value="Genomic_DNA"/>
</dbReference>
<accession>C6XCT4</accession>
<feature type="transmembrane region" description="Helical" evidence="3">
    <location>
        <begin position="214"/>
        <end position="233"/>
    </location>
</feature>
<dbReference type="AlphaFoldDB" id="C6XCT4"/>
<dbReference type="STRING" id="582744.Msip34_1112"/>
<dbReference type="Pfam" id="PF07695">
    <property type="entry name" value="7TMR-DISM_7TM"/>
    <property type="match status" value="1"/>
</dbReference>
<feature type="domain" description="GGDEF" evidence="4">
    <location>
        <begin position="427"/>
        <end position="551"/>
    </location>
</feature>
<dbReference type="InterPro" id="IPR000160">
    <property type="entry name" value="GGDEF_dom"/>
</dbReference>
<dbReference type="CDD" id="cd01949">
    <property type="entry name" value="GGDEF"/>
    <property type="match status" value="1"/>
</dbReference>
<keyword evidence="3" id="KW-1133">Transmembrane helix</keyword>
<dbReference type="GO" id="GO:0005886">
    <property type="term" value="C:plasma membrane"/>
    <property type="evidence" value="ECO:0007669"/>
    <property type="project" value="TreeGrafter"/>
</dbReference>
<feature type="transmembrane region" description="Helical" evidence="3">
    <location>
        <begin position="330"/>
        <end position="347"/>
    </location>
</feature>
<reference evidence="6" key="1">
    <citation type="submission" date="2009-07" db="EMBL/GenBank/DDBJ databases">
        <title>Complete sequence of chromosome of Methylovorus sp. SIP3-4.</title>
        <authorList>
            <person name="Lucas S."/>
            <person name="Copeland A."/>
            <person name="Lapidus A."/>
            <person name="Glavina del Rio T."/>
            <person name="Tice H."/>
            <person name="Bruce D."/>
            <person name="Goodwin L."/>
            <person name="Pitluck S."/>
            <person name="Clum A."/>
            <person name="Larimer F."/>
            <person name="Land M."/>
            <person name="Hauser L."/>
            <person name="Kyrpides N."/>
            <person name="Mikhailova N."/>
            <person name="Kayluzhnaya M."/>
            <person name="Chistoserdova L."/>
        </authorList>
    </citation>
    <scope>NUCLEOTIDE SEQUENCE [LARGE SCALE GENOMIC DNA]</scope>
    <source>
        <strain evidence="6">SIP3-4</strain>
    </source>
</reference>